<dbReference type="FunCoup" id="F0VHT4">
    <property type="interactions" value="13"/>
</dbReference>
<dbReference type="OrthoDB" id="328812at2759"/>
<dbReference type="AlphaFoldDB" id="F0VHT4"/>
<dbReference type="Proteomes" id="UP000007494">
    <property type="component" value="Chromosome VIII"/>
</dbReference>
<reference evidence="4" key="3">
    <citation type="journal article" date="2012" name="PLoS Pathog.">
        <title>Comparative genomics of the apicomplexan parasites Toxoplasma gondii and Neospora caninum: Coccidia differing in host range and transmission strategy.</title>
        <authorList>
            <person name="Reid A.J."/>
            <person name="Vermont S.J."/>
            <person name="Cotton J.A."/>
            <person name="Harris D."/>
            <person name="Hill-Cawthorne G.A."/>
            <person name="Konen-Waisman S."/>
            <person name="Latham S.M."/>
            <person name="Mourier T."/>
            <person name="Norton R."/>
            <person name="Quail M.A."/>
            <person name="Sanders M."/>
            <person name="Shanmugam D."/>
            <person name="Sohal A."/>
            <person name="Wasmuth J.D."/>
            <person name="Brunk B."/>
            <person name="Grigg M.E."/>
            <person name="Howard J.C."/>
            <person name="Parkinson J."/>
            <person name="Roos D.S."/>
            <person name="Trees A.J."/>
            <person name="Berriman M."/>
            <person name="Pain A."/>
            <person name="Wastling J.M."/>
        </authorList>
    </citation>
    <scope>NUCLEOTIDE SEQUENCE [LARGE SCALE GENOMIC DNA]</scope>
    <source>
        <strain evidence="4">Liverpool</strain>
    </source>
</reference>
<evidence type="ECO:0000256" key="1">
    <source>
        <dbReference type="SAM" id="MobiDB-lite"/>
    </source>
</evidence>
<dbReference type="EMBL" id="FR823390">
    <property type="protein sequence ID" value="CBZ53295.1"/>
    <property type="molecule type" value="Genomic_DNA"/>
</dbReference>
<sequence length="142" mass="16169">MEPRAADVVYARGFKFTDPATRCFILNIAPGVSEMQLEKQLNKFGLVQVYTYQPATLKFPGWAWVGYYNRQGVNNLLNMSAAMQKVTAEQTFKVTSETPRDMFDKLQHDVDTVETSTTRVDTEPEAFEQHPEKQTAEEEQGP</sequence>
<dbReference type="GeneID" id="13443654"/>
<keyword evidence="4" id="KW-1185">Reference proteome</keyword>
<feature type="compositionally biased region" description="Basic and acidic residues" evidence="1">
    <location>
        <begin position="127"/>
        <end position="136"/>
    </location>
</feature>
<protein>
    <submittedName>
        <fullName evidence="2">Uncharacterized protein</fullName>
    </submittedName>
</protein>
<evidence type="ECO:0000313" key="4">
    <source>
        <dbReference type="Proteomes" id="UP000007494"/>
    </source>
</evidence>
<dbReference type="InterPro" id="IPR035979">
    <property type="entry name" value="RBD_domain_sf"/>
</dbReference>
<reference evidence="2" key="1">
    <citation type="submission" date="2011-02" db="EMBL/GenBank/DDBJ databases">
        <authorList>
            <person name="Aslett M."/>
        </authorList>
    </citation>
    <scope>NUCLEOTIDE SEQUENCE</scope>
    <source>
        <strain evidence="2">Liverpool</strain>
    </source>
</reference>
<feature type="region of interest" description="Disordered" evidence="1">
    <location>
        <begin position="103"/>
        <end position="142"/>
    </location>
</feature>
<dbReference type="eggNOG" id="ENOG502R0I2">
    <property type="taxonomic scope" value="Eukaryota"/>
</dbReference>
<dbReference type="InParanoid" id="F0VHT4"/>
<evidence type="ECO:0000313" key="3">
    <source>
        <dbReference type="EMBL" id="CEL67281.1"/>
    </source>
</evidence>
<dbReference type="SUPFAM" id="SSF54928">
    <property type="entry name" value="RNA-binding domain, RBD"/>
    <property type="match status" value="1"/>
</dbReference>
<reference evidence="2" key="2">
    <citation type="submission" date="2011-03" db="EMBL/GenBank/DDBJ databases">
        <title>Comparative genomics and transcriptomics of Neospora caninum and Toxoplasma gondii.</title>
        <authorList>
            <person name="Reid A.J."/>
            <person name="Sohal A."/>
            <person name="Harris D."/>
            <person name="Quail M."/>
            <person name="Sanders M."/>
            <person name="Berriman M."/>
            <person name="Wastling J.M."/>
            <person name="Pain A."/>
        </authorList>
    </citation>
    <scope>NUCLEOTIDE SEQUENCE</scope>
    <source>
        <strain evidence="2">Liverpool</strain>
    </source>
</reference>
<dbReference type="RefSeq" id="XP_003883327.1">
    <property type="nucleotide sequence ID" value="XM_003883278.1"/>
</dbReference>
<dbReference type="VEuPathDB" id="ToxoDB:NCLIV_030820"/>
<dbReference type="GO" id="GO:0003676">
    <property type="term" value="F:nucleic acid binding"/>
    <property type="evidence" value="ECO:0007669"/>
    <property type="project" value="InterPro"/>
</dbReference>
<dbReference type="EMBL" id="LN714483">
    <property type="protein sequence ID" value="CEL67281.1"/>
    <property type="molecule type" value="Genomic_DNA"/>
</dbReference>
<accession>F0VHT4</accession>
<dbReference type="OMA" id="WAWVGYH"/>
<reference evidence="3" key="4">
    <citation type="journal article" date="2015" name="PLoS ONE">
        <title>Comprehensive Evaluation of Toxoplasma gondii VEG and Neospora caninum LIV Genomes with Tachyzoite Stage Transcriptome and Proteome Defines Novel Transcript Features.</title>
        <authorList>
            <person name="Ramaprasad A."/>
            <person name="Mourier T."/>
            <person name="Naeem R."/>
            <person name="Malas T.B."/>
            <person name="Moussa E."/>
            <person name="Panigrahi A."/>
            <person name="Vermont S.J."/>
            <person name="Otto T.D."/>
            <person name="Wastling J."/>
            <person name="Pain A."/>
        </authorList>
    </citation>
    <scope>NUCLEOTIDE SEQUENCE</scope>
    <source>
        <strain evidence="3">Liverpool</strain>
    </source>
</reference>
<evidence type="ECO:0000313" key="2">
    <source>
        <dbReference type="EMBL" id="CBZ53295.1"/>
    </source>
</evidence>
<organism evidence="2 4">
    <name type="scientific">Neospora caninum (strain Liverpool)</name>
    <dbReference type="NCBI Taxonomy" id="572307"/>
    <lineage>
        <taxon>Eukaryota</taxon>
        <taxon>Sar</taxon>
        <taxon>Alveolata</taxon>
        <taxon>Apicomplexa</taxon>
        <taxon>Conoidasida</taxon>
        <taxon>Coccidia</taxon>
        <taxon>Eucoccidiorida</taxon>
        <taxon>Eimeriorina</taxon>
        <taxon>Sarcocystidae</taxon>
        <taxon>Neospora</taxon>
    </lineage>
</organism>
<name>F0VHT4_NEOCL</name>
<gene>
    <name evidence="3" type="ORF">BN1204_030820</name>
    <name evidence="2" type="ORF">NCLIV_030820</name>
</gene>
<proteinExistence type="predicted"/>